<accession>A0ABQ3LX99</accession>
<organism evidence="2 3">
    <name type="scientific">Amycolatopsis oliviviridis</name>
    <dbReference type="NCBI Taxonomy" id="1471590"/>
    <lineage>
        <taxon>Bacteria</taxon>
        <taxon>Bacillati</taxon>
        <taxon>Actinomycetota</taxon>
        <taxon>Actinomycetes</taxon>
        <taxon>Pseudonocardiales</taxon>
        <taxon>Pseudonocardiaceae</taxon>
        <taxon>Amycolatopsis</taxon>
    </lineage>
</organism>
<name>A0ABQ3LX99_9PSEU</name>
<dbReference type="SUPFAM" id="SSF56003">
    <property type="entry name" value="Molybdenum cofactor-binding domain"/>
    <property type="match status" value="1"/>
</dbReference>
<dbReference type="EMBL" id="BNAY01000007">
    <property type="protein sequence ID" value="GHH28587.1"/>
    <property type="molecule type" value="Genomic_DNA"/>
</dbReference>
<protein>
    <submittedName>
        <fullName evidence="2">Uncharacterized protein</fullName>
    </submittedName>
</protein>
<feature type="compositionally biased region" description="Acidic residues" evidence="1">
    <location>
        <begin position="8"/>
        <end position="18"/>
    </location>
</feature>
<comment type="caution">
    <text evidence="2">The sequence shown here is derived from an EMBL/GenBank/DDBJ whole genome shotgun (WGS) entry which is preliminary data.</text>
</comment>
<feature type="region of interest" description="Disordered" evidence="1">
    <location>
        <begin position="1"/>
        <end position="25"/>
    </location>
</feature>
<gene>
    <name evidence="2" type="ORF">GCM10017790_59660</name>
</gene>
<reference evidence="3" key="1">
    <citation type="journal article" date="2019" name="Int. J. Syst. Evol. Microbiol.">
        <title>The Global Catalogue of Microorganisms (GCM) 10K type strain sequencing project: providing services to taxonomists for standard genome sequencing and annotation.</title>
        <authorList>
            <consortium name="The Broad Institute Genomics Platform"/>
            <consortium name="The Broad Institute Genome Sequencing Center for Infectious Disease"/>
            <person name="Wu L."/>
            <person name="Ma J."/>
        </authorList>
    </citation>
    <scope>NUCLEOTIDE SEQUENCE [LARGE SCALE GENOMIC DNA]</scope>
    <source>
        <strain evidence="3">CGMCC 4.7683</strain>
    </source>
</reference>
<evidence type="ECO:0000256" key="1">
    <source>
        <dbReference type="SAM" id="MobiDB-lite"/>
    </source>
</evidence>
<proteinExistence type="predicted"/>
<dbReference type="InterPro" id="IPR037165">
    <property type="entry name" value="AldOxase/xan_DH_Mopterin-bd_sf"/>
</dbReference>
<evidence type="ECO:0000313" key="3">
    <source>
        <dbReference type="Proteomes" id="UP000635387"/>
    </source>
</evidence>
<sequence length="78" mass="8262">MGAGDPVEIGDGDTEDAEVGGGADEGLSMALHENGVLDPDLGQTVNHDLAEYHIATNADIEDVRADWIDEHDPHLNPM</sequence>
<evidence type="ECO:0000313" key="2">
    <source>
        <dbReference type="EMBL" id="GHH28587.1"/>
    </source>
</evidence>
<dbReference type="Gene3D" id="3.30.365.10">
    <property type="entry name" value="Aldehyde oxidase/xanthine dehydrogenase, molybdopterin binding domain"/>
    <property type="match status" value="1"/>
</dbReference>
<keyword evidence="3" id="KW-1185">Reference proteome</keyword>
<dbReference type="Proteomes" id="UP000635387">
    <property type="component" value="Unassembled WGS sequence"/>
</dbReference>